<gene>
    <name evidence="2" type="ORF">CCE01nite_34090</name>
</gene>
<feature type="transmembrane region" description="Helical" evidence="1">
    <location>
        <begin position="163"/>
        <end position="190"/>
    </location>
</feature>
<evidence type="ECO:0000313" key="3">
    <source>
        <dbReference type="Proteomes" id="UP000317046"/>
    </source>
</evidence>
<keyword evidence="1" id="KW-0472">Membrane</keyword>
<feature type="transmembrane region" description="Helical" evidence="1">
    <location>
        <begin position="86"/>
        <end position="103"/>
    </location>
</feature>
<dbReference type="InterPro" id="IPR007404">
    <property type="entry name" value="YdjM-like"/>
</dbReference>
<feature type="transmembrane region" description="Helical" evidence="1">
    <location>
        <begin position="109"/>
        <end position="128"/>
    </location>
</feature>
<dbReference type="GO" id="GO:0016787">
    <property type="term" value="F:hydrolase activity"/>
    <property type="evidence" value="ECO:0007669"/>
    <property type="project" value="UniProtKB-KW"/>
</dbReference>
<dbReference type="Proteomes" id="UP000317046">
    <property type="component" value="Unassembled WGS sequence"/>
</dbReference>
<evidence type="ECO:0000256" key="1">
    <source>
        <dbReference type="SAM" id="Phobius"/>
    </source>
</evidence>
<sequence length="269" mass="27831">MMGANHAATGAAAWFAVAGSGPLMLGWYPVHSSGLLIGAAVCAGAAMLPDADHHAGTISHSLPPLSRLVTRGVAHVSGGHRHGTHSLLGILVFAALGALLGAVRVPSAIGHLAVGAGVISLLLVAYAAKALRMTSDATWLRSWLLATGVAAAITVFAPEDPTWLAVCVGLGAAVHVLGDALTTGGVPLLWPWTPDPPRWWARNRVLRRVWQSNGWGGVPVLGRTGSVREWLLAVPVSLYASYGLVVAFVGMLESASRWLPARVLAELTG</sequence>
<keyword evidence="2" id="KW-0378">Hydrolase</keyword>
<proteinExistence type="predicted"/>
<keyword evidence="1" id="KW-0812">Transmembrane</keyword>
<organism evidence="2 3">
    <name type="scientific">Cellulomonas cellasea</name>
    <dbReference type="NCBI Taxonomy" id="43670"/>
    <lineage>
        <taxon>Bacteria</taxon>
        <taxon>Bacillati</taxon>
        <taxon>Actinomycetota</taxon>
        <taxon>Actinomycetes</taxon>
        <taxon>Micrococcales</taxon>
        <taxon>Cellulomonadaceae</taxon>
        <taxon>Cellulomonas</taxon>
    </lineage>
</organism>
<keyword evidence="3" id="KW-1185">Reference proteome</keyword>
<dbReference type="AlphaFoldDB" id="A0A4Y3L2T3"/>
<accession>A0A4Y3L2T3</accession>
<dbReference type="EMBL" id="BJLR01000032">
    <property type="protein sequence ID" value="GEA89460.1"/>
    <property type="molecule type" value="Genomic_DNA"/>
</dbReference>
<keyword evidence="1" id="KW-1133">Transmembrane helix</keyword>
<name>A0A4Y3L2T3_9CELL</name>
<comment type="caution">
    <text evidence="2">The sequence shown here is derived from an EMBL/GenBank/DDBJ whole genome shotgun (WGS) entry which is preliminary data.</text>
</comment>
<protein>
    <submittedName>
        <fullName evidence="2">Metal-dependent hydrolase</fullName>
    </submittedName>
</protein>
<dbReference type="Pfam" id="PF04307">
    <property type="entry name" value="YdjM"/>
    <property type="match status" value="1"/>
</dbReference>
<feature type="transmembrane region" description="Helical" evidence="1">
    <location>
        <begin position="230"/>
        <end position="252"/>
    </location>
</feature>
<dbReference type="RefSeq" id="WP_052104043.1">
    <property type="nucleotide sequence ID" value="NZ_BJLR01000032.1"/>
</dbReference>
<evidence type="ECO:0000313" key="2">
    <source>
        <dbReference type="EMBL" id="GEA89460.1"/>
    </source>
</evidence>
<feature type="transmembrane region" description="Helical" evidence="1">
    <location>
        <begin position="140"/>
        <end position="157"/>
    </location>
</feature>
<reference evidence="2" key="1">
    <citation type="submission" date="2019-06" db="EMBL/GenBank/DDBJ databases">
        <title>Whole genome shotgun sequence of Cellulomonas cellasea NBRC 3753.</title>
        <authorList>
            <person name="Hosoyama A."/>
            <person name="Uohara A."/>
            <person name="Ohji S."/>
            <person name="Ichikawa N."/>
        </authorList>
    </citation>
    <scope>NUCLEOTIDE SEQUENCE [LARGE SCALE GENOMIC DNA]</scope>
    <source>
        <strain evidence="2">NBRC 3753</strain>
    </source>
</reference>